<evidence type="ECO:0000313" key="3">
    <source>
        <dbReference type="EMBL" id="QQO07836.1"/>
    </source>
</evidence>
<feature type="signal peptide" evidence="2">
    <location>
        <begin position="1"/>
        <end position="25"/>
    </location>
</feature>
<evidence type="ECO:0000313" key="4">
    <source>
        <dbReference type="Proteomes" id="UP000595917"/>
    </source>
</evidence>
<accession>A0A7T8B900</accession>
<reference evidence="3" key="1">
    <citation type="submission" date="2021-01" db="EMBL/GenBank/DDBJ databases">
        <title>Description of Breznakiella homolactica.</title>
        <authorList>
            <person name="Song Y."/>
            <person name="Brune A."/>
        </authorList>
    </citation>
    <scope>NUCLEOTIDE SEQUENCE</scope>
    <source>
        <strain evidence="3">RmG30</strain>
    </source>
</reference>
<dbReference type="KEGG" id="bhc:JFL75_12900"/>
<evidence type="ECO:0000256" key="1">
    <source>
        <dbReference type="SAM" id="MobiDB-lite"/>
    </source>
</evidence>
<organism evidence="3 4">
    <name type="scientific">Breznakiella homolactica</name>
    <dbReference type="NCBI Taxonomy" id="2798577"/>
    <lineage>
        <taxon>Bacteria</taxon>
        <taxon>Pseudomonadati</taxon>
        <taxon>Spirochaetota</taxon>
        <taxon>Spirochaetia</taxon>
        <taxon>Spirochaetales</taxon>
        <taxon>Breznakiellaceae</taxon>
        <taxon>Breznakiella</taxon>
    </lineage>
</organism>
<dbReference type="EMBL" id="CP067089">
    <property type="protein sequence ID" value="QQO07836.1"/>
    <property type="molecule type" value="Genomic_DNA"/>
</dbReference>
<dbReference type="PROSITE" id="PS51257">
    <property type="entry name" value="PROKAR_LIPOPROTEIN"/>
    <property type="match status" value="1"/>
</dbReference>
<feature type="chain" id="PRO_5031041571" evidence="2">
    <location>
        <begin position="26"/>
        <end position="305"/>
    </location>
</feature>
<name>A0A7T8B900_9SPIR</name>
<dbReference type="Gene3D" id="2.80.10.50">
    <property type="match status" value="1"/>
</dbReference>
<proteinExistence type="predicted"/>
<feature type="region of interest" description="Disordered" evidence="1">
    <location>
        <begin position="114"/>
        <end position="145"/>
    </location>
</feature>
<evidence type="ECO:0000256" key="2">
    <source>
        <dbReference type="SAM" id="SignalP"/>
    </source>
</evidence>
<dbReference type="AlphaFoldDB" id="A0A7T8B900"/>
<dbReference type="SUPFAM" id="SSF50370">
    <property type="entry name" value="Ricin B-like lectins"/>
    <property type="match status" value="1"/>
</dbReference>
<sequence>MRKRNPRISALIVRFILIGAAALIAAACASPVGGTETGGKSAGAAVGAPVLEEKSHNSIIVSPPPAAPKGQTIEYVKNTENSVPAAGWQDSVTFSGLTAETKYYIFARSKENGSYNAGAASTPLEETTNKEPSDPSNDTSFRPPETPGFIKNCAKHLPYMDKASGENMVIDMKGGTIIGTDAILWIQKPFTSSTILTQVFKFIPDVKEEYFQIQSSYNTQYVIVLSGDIASEGMGLKAAYSNTADNSQWWKLLRQPDGSFAITNKTNPALVVAALSELPSGSSHNILTMQPLGAANSTWTFEPLP</sequence>
<keyword evidence="2" id="KW-0732">Signal</keyword>
<gene>
    <name evidence="3" type="ORF">JFL75_12900</name>
</gene>
<dbReference type="InterPro" id="IPR035992">
    <property type="entry name" value="Ricin_B-like_lectins"/>
</dbReference>
<protein>
    <submittedName>
        <fullName evidence="3">RICIN domain-containing protein</fullName>
    </submittedName>
</protein>
<dbReference type="RefSeq" id="WP_215625142.1">
    <property type="nucleotide sequence ID" value="NZ_CP067089.2"/>
</dbReference>
<keyword evidence="4" id="KW-1185">Reference proteome</keyword>
<dbReference type="Proteomes" id="UP000595917">
    <property type="component" value="Chromosome"/>
</dbReference>